<sequence>MAKYTLIKDSYVNIIIESDNYTMTKFFDIHIMYDNVYENKFYQKIAFPIGQDNLITNIPMDSLIYCIEIETGFLKITRHSFTIFSQVVDLNIKFKNSKKYPVISINGKLADTKEEISKCLLM</sequence>
<reference evidence="1 2" key="1">
    <citation type="journal article" date="2016" name="Genome Announc.">
        <title>Complete Genome Sequence of a New Megavirus Family Member Isolated from an Inland Water Lake for the First Time in India.</title>
        <authorList>
            <person name="Chatterjee A."/>
            <person name="Ali F."/>
            <person name="Bange D."/>
            <person name="Kondabagil K."/>
        </authorList>
    </citation>
    <scope>NUCLEOTIDE SEQUENCE [LARGE SCALE GENOMIC DNA]</scope>
    <source>
        <strain evidence="1">1</strain>
    </source>
</reference>
<proteinExistence type="predicted"/>
<dbReference type="GeneID" id="80513435"/>
<protein>
    <submittedName>
        <fullName evidence="1">Uncharacterized protein</fullName>
    </submittedName>
</protein>
<evidence type="ECO:0000313" key="1">
    <source>
        <dbReference type="EMBL" id="ANB51073.1"/>
    </source>
</evidence>
<name>A0A167RQV8_9VIRU</name>
<dbReference type="Proteomes" id="UP000241365">
    <property type="component" value="Segment"/>
</dbReference>
<dbReference type="RefSeq" id="YP_010776824.1">
    <property type="nucleotide sequence ID" value="NC_075034.1"/>
</dbReference>
<dbReference type="KEGG" id="vg:80513435"/>
<evidence type="ECO:0000313" key="2">
    <source>
        <dbReference type="Proteomes" id="UP000241365"/>
    </source>
</evidence>
<organism evidence="1 2">
    <name type="scientific">Powai lake megavirus</name>
    <dbReference type="NCBI Taxonomy" id="1842663"/>
    <lineage>
        <taxon>Viruses</taxon>
        <taxon>Varidnaviria</taxon>
        <taxon>Bamfordvirae</taxon>
        <taxon>Nucleocytoviricota</taxon>
        <taxon>Megaviricetes</taxon>
        <taxon>Imitervirales</taxon>
        <taxon>Mimiviridae</taxon>
        <taxon>Megamimivirinae</taxon>
        <taxon>Megavirus</taxon>
        <taxon>Megavirus powaiense</taxon>
    </lineage>
</organism>
<keyword evidence="2" id="KW-1185">Reference proteome</keyword>
<accession>A0A167RQV8</accession>
<dbReference type="EMBL" id="KU877344">
    <property type="protein sequence ID" value="ANB51073.1"/>
    <property type="molecule type" value="Genomic_DNA"/>
</dbReference>